<keyword evidence="1" id="KW-0614">Plasmid</keyword>
<evidence type="ECO:0008006" key="3">
    <source>
        <dbReference type="Google" id="ProtNLM"/>
    </source>
</evidence>
<protein>
    <recommendedName>
        <fullName evidence="3">Transcriptional regulator</fullName>
    </recommendedName>
</protein>
<proteinExistence type="predicted"/>
<name>A0ABM6IML5_9RHOB</name>
<dbReference type="EMBL" id="CP019438">
    <property type="protein sequence ID" value="AQS50061.1"/>
    <property type="molecule type" value="Genomic_DNA"/>
</dbReference>
<organism evidence="1 2">
    <name type="scientific">Thioclava nitratireducens</name>
    <dbReference type="NCBI Taxonomy" id="1915078"/>
    <lineage>
        <taxon>Bacteria</taxon>
        <taxon>Pseudomonadati</taxon>
        <taxon>Pseudomonadota</taxon>
        <taxon>Alphaproteobacteria</taxon>
        <taxon>Rhodobacterales</taxon>
        <taxon>Paracoccaceae</taxon>
        <taxon>Thioclava</taxon>
    </lineage>
</organism>
<dbReference type="RefSeq" id="WP_075777334.1">
    <property type="nucleotide sequence ID" value="NZ_CP019438.1"/>
</dbReference>
<sequence>MKNFRDKMLEVRPEIAEREAEFPDKIDLAMELRALRDAADLSPEQVATLSELSLEDVQTCESLTGEMPEPDLVAAYRSAINKHSSLQT</sequence>
<dbReference type="Proteomes" id="UP000185622">
    <property type="component" value="Plasmid unnamed1"/>
</dbReference>
<evidence type="ECO:0000313" key="1">
    <source>
        <dbReference type="EMBL" id="AQS50061.1"/>
    </source>
</evidence>
<geneLocation type="plasmid" evidence="1 2">
    <name>unnamed1</name>
</geneLocation>
<accession>A0ABM6IML5</accession>
<keyword evidence="2" id="KW-1185">Reference proteome</keyword>
<gene>
    <name evidence="1" type="ORF">BMG03_19240</name>
</gene>
<evidence type="ECO:0000313" key="2">
    <source>
        <dbReference type="Proteomes" id="UP000185622"/>
    </source>
</evidence>
<reference evidence="1 2" key="1">
    <citation type="submission" date="2017-01" db="EMBL/GenBank/DDBJ databases">
        <title>The complete genome sequence of a sulfur-oxidizing marine bacterium Thioclava sp. 25B10_4T.</title>
        <authorList>
            <person name="Liu Y."/>
            <person name="Lai Q."/>
            <person name="Shao Z."/>
        </authorList>
    </citation>
    <scope>NUCLEOTIDE SEQUENCE [LARGE SCALE GENOMIC DNA]</scope>
    <source>
        <strain evidence="1 2">25B10_4</strain>
        <plasmid evidence="1 2">unnamed1</plasmid>
    </source>
</reference>